<feature type="region of interest" description="Disordered" evidence="1">
    <location>
        <begin position="34"/>
        <end position="128"/>
    </location>
</feature>
<feature type="region of interest" description="Disordered" evidence="1">
    <location>
        <begin position="146"/>
        <end position="198"/>
    </location>
</feature>
<gene>
    <name evidence="2" type="ORF">BTJ68_15025</name>
</gene>
<organism evidence="2 3">
    <name type="scientific">Hortaea werneckii EXF-2000</name>
    <dbReference type="NCBI Taxonomy" id="1157616"/>
    <lineage>
        <taxon>Eukaryota</taxon>
        <taxon>Fungi</taxon>
        <taxon>Dikarya</taxon>
        <taxon>Ascomycota</taxon>
        <taxon>Pezizomycotina</taxon>
        <taxon>Dothideomycetes</taxon>
        <taxon>Dothideomycetidae</taxon>
        <taxon>Mycosphaerellales</taxon>
        <taxon>Teratosphaeriaceae</taxon>
        <taxon>Hortaea</taxon>
    </lineage>
</organism>
<dbReference type="AlphaFoldDB" id="A0A1Z5SMN3"/>
<feature type="compositionally biased region" description="Basic and acidic residues" evidence="1">
    <location>
        <begin position="48"/>
        <end position="57"/>
    </location>
</feature>
<sequence length="198" mass="22496">MGQTLALCHRMSQLGSRQQALGLLMNGIDRRNEYTGQHSSLHRSSAVRRTDSDRYRGYPDSGRPSTDSYRRAMPHINTSTSASASRYRWPLQSSSDDFESPISRRGSTFSTAWNDDRPEHGRTGSVRSHRYPVTEIVPERVRRGGGYSAALGYDDPYGNGRQSFSSRRKHDQPAARYELPAPTRSSSTRRHGRSYDYY</sequence>
<dbReference type="InParanoid" id="A0A1Z5SMN3"/>
<comment type="caution">
    <text evidence="2">The sequence shown here is derived from an EMBL/GenBank/DDBJ whole genome shotgun (WGS) entry which is preliminary data.</text>
</comment>
<evidence type="ECO:0000256" key="1">
    <source>
        <dbReference type="SAM" id="MobiDB-lite"/>
    </source>
</evidence>
<accession>A0A1Z5SMN3</accession>
<dbReference type="VEuPathDB" id="FungiDB:BTJ68_15025"/>
<evidence type="ECO:0000313" key="2">
    <source>
        <dbReference type="EMBL" id="OTA22086.1"/>
    </source>
</evidence>
<name>A0A1Z5SMN3_HORWE</name>
<dbReference type="OrthoDB" id="3858702at2759"/>
<reference evidence="2 3" key="1">
    <citation type="submission" date="2017-01" db="EMBL/GenBank/DDBJ databases">
        <title>The recent genome duplication of the halophilic yeast Hortaea werneckii: insights from long-read sequencing.</title>
        <authorList>
            <person name="Sinha S."/>
            <person name="Flibotte S."/>
            <person name="Neira M."/>
            <person name="Lenassi M."/>
            <person name="Gostincar C."/>
            <person name="Stajich J.E."/>
            <person name="Nislow C.E."/>
        </authorList>
    </citation>
    <scope>NUCLEOTIDE SEQUENCE [LARGE SCALE GENOMIC DNA]</scope>
    <source>
        <strain evidence="2 3">EXF-2000</strain>
    </source>
</reference>
<keyword evidence="3" id="KW-1185">Reference proteome</keyword>
<proteinExistence type="predicted"/>
<dbReference type="EMBL" id="MUNK01000404">
    <property type="protein sequence ID" value="OTA22086.1"/>
    <property type="molecule type" value="Genomic_DNA"/>
</dbReference>
<protein>
    <submittedName>
        <fullName evidence="2">Uncharacterized protein</fullName>
    </submittedName>
</protein>
<feature type="compositionally biased region" description="Polar residues" evidence="1">
    <location>
        <begin position="34"/>
        <end position="43"/>
    </location>
</feature>
<evidence type="ECO:0000313" key="3">
    <source>
        <dbReference type="Proteomes" id="UP000194280"/>
    </source>
</evidence>
<dbReference type="Proteomes" id="UP000194280">
    <property type="component" value="Unassembled WGS sequence"/>
</dbReference>